<dbReference type="GeneID" id="107432238"/>
<feature type="signal peptide" evidence="6">
    <location>
        <begin position="1"/>
        <end position="23"/>
    </location>
</feature>
<dbReference type="Proteomes" id="UP001652623">
    <property type="component" value="Chromosome 11"/>
</dbReference>
<dbReference type="AlphaFoldDB" id="A0A6P4ALJ3"/>
<dbReference type="Pfam" id="PF01546">
    <property type="entry name" value="Peptidase_M20"/>
    <property type="match status" value="1"/>
</dbReference>
<dbReference type="InterPro" id="IPR002933">
    <property type="entry name" value="Peptidase_M20"/>
</dbReference>
<dbReference type="InterPro" id="IPR036264">
    <property type="entry name" value="Bact_exopeptidase_dim_dom"/>
</dbReference>
<sequence length="435" mass="48109">MRMGWLSLLLLLVSTLTSKLTWALETPTGSDLSILTRELLESARNPEFLDWLRRVRRRIHQNPELSFDEYETSRLIRSELDLLGIKYAWPIAKTGLVASIGSGLQPWFGLRADMDALPIQELVDWEYKSKNNGKMHACGHDAHVTMLLGAAKLLQSKSHELKGTVKLVFQPGEEGLAGAYHMIQEGALDNFQAIFGLHVAPDMLTGTIGSRPGPMLAGSGRFSVIIEGKGGHAANPHVAIDPVLAASSAILALQQILSRETDPLEARVVTIGFVEGGQALNVISQTVRFGGTFRSMTSEGLSYLQKRIKEVIQMQASVHRCNATVDFMEEKMRHYPATVNDEATYKHGKRVGEFLLGEQNVHLYPPWMAAEDFSFYSKKMPAAFFMIGIKNETLTSDKPLHSPRFVLDEGVLPIGAAFHAAVAISFLDNHVKEIH</sequence>
<evidence type="ECO:0000256" key="6">
    <source>
        <dbReference type="SAM" id="SignalP"/>
    </source>
</evidence>
<keyword evidence="3" id="KW-0378">Hydrolase</keyword>
<keyword evidence="4 5" id="KW-0464">Manganese</keyword>
<dbReference type="GO" id="GO:0046872">
    <property type="term" value="F:metal ion binding"/>
    <property type="evidence" value="ECO:0007669"/>
    <property type="project" value="UniProtKB-KW"/>
</dbReference>
<dbReference type="GO" id="GO:0005783">
    <property type="term" value="C:endoplasmic reticulum"/>
    <property type="evidence" value="ECO:0007669"/>
    <property type="project" value="TreeGrafter"/>
</dbReference>
<dbReference type="NCBIfam" id="TIGR01891">
    <property type="entry name" value="amidohydrolases"/>
    <property type="match status" value="1"/>
</dbReference>
<dbReference type="PIRSF" id="PIRSF005962">
    <property type="entry name" value="Pept_M20D_amidohydro"/>
    <property type="match status" value="1"/>
</dbReference>
<feature type="binding site" evidence="5">
    <location>
        <position position="174"/>
    </location>
    <ligand>
        <name>Mn(2+)</name>
        <dbReference type="ChEBI" id="CHEBI:29035"/>
        <label>2</label>
    </ligand>
</feature>
<dbReference type="KEGG" id="zju:107432238"/>
<dbReference type="GO" id="GO:0009850">
    <property type="term" value="P:auxin metabolic process"/>
    <property type="evidence" value="ECO:0007669"/>
    <property type="project" value="InterPro"/>
</dbReference>
<feature type="binding site" evidence="5">
    <location>
        <position position="401"/>
    </location>
    <ligand>
        <name>Mn(2+)</name>
        <dbReference type="ChEBI" id="CHEBI:29035"/>
        <label>2</label>
    </ligand>
</feature>
<evidence type="ECO:0000256" key="5">
    <source>
        <dbReference type="PIRSR" id="PIRSR005962-1"/>
    </source>
</evidence>
<feature type="domain" description="Peptidase M20 dimerisation" evidence="7">
    <location>
        <begin position="218"/>
        <end position="313"/>
    </location>
</feature>
<dbReference type="RefSeq" id="XP_015898823.1">
    <property type="nucleotide sequence ID" value="XM_016043337.4"/>
</dbReference>
<evidence type="ECO:0000256" key="4">
    <source>
        <dbReference type="ARBA" id="ARBA00023211"/>
    </source>
</evidence>
<feature type="chain" id="PRO_5028057666" evidence="6">
    <location>
        <begin position="24"/>
        <end position="435"/>
    </location>
</feature>
<dbReference type="InterPro" id="IPR011650">
    <property type="entry name" value="Peptidase_M20_dimer"/>
</dbReference>
<dbReference type="SUPFAM" id="SSF53187">
    <property type="entry name" value="Zn-dependent exopeptidases"/>
    <property type="match status" value="1"/>
</dbReference>
<dbReference type="CDD" id="cd08017">
    <property type="entry name" value="M20_IAA_Hyd"/>
    <property type="match status" value="1"/>
</dbReference>
<dbReference type="Gene3D" id="3.30.70.360">
    <property type="match status" value="1"/>
</dbReference>
<organism evidence="8 9">
    <name type="scientific">Ziziphus jujuba</name>
    <name type="common">Chinese jujube</name>
    <name type="synonym">Ziziphus sativa</name>
    <dbReference type="NCBI Taxonomy" id="326968"/>
    <lineage>
        <taxon>Eukaryota</taxon>
        <taxon>Viridiplantae</taxon>
        <taxon>Streptophyta</taxon>
        <taxon>Embryophyta</taxon>
        <taxon>Tracheophyta</taxon>
        <taxon>Spermatophyta</taxon>
        <taxon>Magnoliopsida</taxon>
        <taxon>eudicotyledons</taxon>
        <taxon>Gunneridae</taxon>
        <taxon>Pentapetalae</taxon>
        <taxon>rosids</taxon>
        <taxon>fabids</taxon>
        <taxon>Rosales</taxon>
        <taxon>Rhamnaceae</taxon>
        <taxon>Paliureae</taxon>
        <taxon>Ziziphus</taxon>
    </lineage>
</organism>
<accession>A0A6P4ALJ3</accession>
<dbReference type="FunCoup" id="A0A6P4ALJ3">
    <property type="interactions" value="205"/>
</dbReference>
<feature type="binding site" evidence="5">
    <location>
        <position position="198"/>
    </location>
    <ligand>
        <name>Mn(2+)</name>
        <dbReference type="ChEBI" id="CHEBI:29035"/>
        <label>2</label>
    </ligand>
</feature>
<dbReference type="SUPFAM" id="SSF55031">
    <property type="entry name" value="Bacterial exopeptidase dimerisation domain"/>
    <property type="match status" value="1"/>
</dbReference>
<evidence type="ECO:0000313" key="9">
    <source>
        <dbReference type="RefSeq" id="XP_015898823.1"/>
    </source>
</evidence>
<dbReference type="InParanoid" id="A0A6P4ALJ3"/>
<keyword evidence="5" id="KW-0479">Metal-binding</keyword>
<evidence type="ECO:0000259" key="7">
    <source>
        <dbReference type="Pfam" id="PF07687"/>
    </source>
</evidence>
<protein>
    <submittedName>
        <fullName evidence="9">IAA-amino acid hydrolase ILR1-like 3</fullName>
    </submittedName>
</protein>
<keyword evidence="2 6" id="KW-0732">Signal</keyword>
<dbReference type="FunFam" id="3.30.70.360:FF:000001">
    <property type="entry name" value="N-acetyldiaminopimelate deacetylase"/>
    <property type="match status" value="1"/>
</dbReference>
<evidence type="ECO:0000256" key="3">
    <source>
        <dbReference type="ARBA" id="ARBA00022801"/>
    </source>
</evidence>
<name>A0A6P4ALJ3_ZIZJJ</name>
<reference evidence="9" key="1">
    <citation type="submission" date="2025-08" db="UniProtKB">
        <authorList>
            <consortium name="RefSeq"/>
        </authorList>
    </citation>
    <scope>IDENTIFICATION</scope>
    <source>
        <tissue evidence="9">Seedling</tissue>
    </source>
</reference>
<comment type="cofactor">
    <cofactor evidence="5">
        <name>Mn(2+)</name>
        <dbReference type="ChEBI" id="CHEBI:29035"/>
    </cofactor>
    <text evidence="5">The Mn(2+) ion enhances activity.</text>
</comment>
<dbReference type="PANTHER" id="PTHR11014">
    <property type="entry name" value="PEPTIDASE M20 FAMILY MEMBER"/>
    <property type="match status" value="1"/>
</dbReference>
<feature type="binding site" evidence="5">
    <location>
        <position position="140"/>
    </location>
    <ligand>
        <name>Mn(2+)</name>
        <dbReference type="ChEBI" id="CHEBI:29035"/>
        <label>2</label>
    </ligand>
</feature>
<feature type="binding site" evidence="5">
    <location>
        <position position="138"/>
    </location>
    <ligand>
        <name>Mn(2+)</name>
        <dbReference type="ChEBI" id="CHEBI:29035"/>
        <label>2</label>
    </ligand>
</feature>
<comment type="similarity">
    <text evidence="1">Belongs to the peptidase M20 family.</text>
</comment>
<dbReference type="InterPro" id="IPR044757">
    <property type="entry name" value="ILR1-like_Hyd"/>
</dbReference>
<dbReference type="Gene3D" id="3.40.630.10">
    <property type="entry name" value="Zn peptidases"/>
    <property type="match status" value="1"/>
</dbReference>
<keyword evidence="8" id="KW-1185">Reference proteome</keyword>
<dbReference type="GO" id="GO:0010179">
    <property type="term" value="F:IAA-Ala conjugate hydrolase activity"/>
    <property type="evidence" value="ECO:0007669"/>
    <property type="project" value="TreeGrafter"/>
</dbReference>
<evidence type="ECO:0000256" key="2">
    <source>
        <dbReference type="ARBA" id="ARBA00022729"/>
    </source>
</evidence>
<dbReference type="Pfam" id="PF07687">
    <property type="entry name" value="M20_dimer"/>
    <property type="match status" value="1"/>
</dbReference>
<dbReference type="InterPro" id="IPR017439">
    <property type="entry name" value="Amidohydrolase"/>
</dbReference>
<dbReference type="PANTHER" id="PTHR11014:SF63">
    <property type="entry name" value="METALLOPEPTIDASE, PUTATIVE (AFU_ORTHOLOGUE AFUA_6G09600)-RELATED"/>
    <property type="match status" value="1"/>
</dbReference>
<evidence type="ECO:0000313" key="8">
    <source>
        <dbReference type="Proteomes" id="UP001652623"/>
    </source>
</evidence>
<proteinExistence type="inferred from homology"/>
<evidence type="ECO:0000256" key="1">
    <source>
        <dbReference type="ARBA" id="ARBA00006153"/>
    </source>
</evidence>
<gene>
    <name evidence="9" type="primary">LOC107432238</name>
</gene>